<organism evidence="9">
    <name type="scientific">Zea mays</name>
    <name type="common">Maize</name>
    <dbReference type="NCBI Taxonomy" id="4577"/>
    <lineage>
        <taxon>Eukaryota</taxon>
        <taxon>Viridiplantae</taxon>
        <taxon>Streptophyta</taxon>
        <taxon>Embryophyta</taxon>
        <taxon>Tracheophyta</taxon>
        <taxon>Spermatophyta</taxon>
        <taxon>Magnoliopsida</taxon>
        <taxon>Liliopsida</taxon>
        <taxon>Poales</taxon>
        <taxon>Poaceae</taxon>
        <taxon>PACMAD clade</taxon>
        <taxon>Panicoideae</taxon>
        <taxon>Andropogonodae</taxon>
        <taxon>Andropogoneae</taxon>
        <taxon>Tripsacinae</taxon>
        <taxon>Zea</taxon>
    </lineage>
</organism>
<keyword evidence="3" id="KW-0040">ANK repeat</keyword>
<evidence type="ECO:0000256" key="7">
    <source>
        <dbReference type="SAM" id="MobiDB-lite"/>
    </source>
</evidence>
<dbReference type="GO" id="GO:0034553">
    <property type="term" value="P:mitochondrial respiratory chain complex II assembly"/>
    <property type="evidence" value="ECO:0007669"/>
    <property type="project" value="InterPro"/>
</dbReference>
<evidence type="ECO:0000256" key="5">
    <source>
        <dbReference type="ARBA" id="ARBA00023186"/>
    </source>
</evidence>
<dbReference type="PROSITE" id="PS50297">
    <property type="entry name" value="ANK_REP_REGION"/>
    <property type="match status" value="2"/>
</dbReference>
<dbReference type="PANTHER" id="PTHR24186">
    <property type="entry name" value="PROTEIN PHOSPHATASE 1 REGULATORY SUBUNIT"/>
    <property type="match status" value="1"/>
</dbReference>
<keyword evidence="2" id="KW-0677">Repeat</keyword>
<dbReference type="InterPro" id="IPR008011">
    <property type="entry name" value="Complex1_LYR_dom"/>
</dbReference>
<dbReference type="SMR" id="A0A1D6KBA7"/>
<feature type="region of interest" description="Disordered" evidence="7">
    <location>
        <begin position="1"/>
        <end position="43"/>
    </location>
</feature>
<keyword evidence="5" id="KW-0143">Chaperone</keyword>
<evidence type="ECO:0000256" key="4">
    <source>
        <dbReference type="ARBA" id="ARBA00023128"/>
    </source>
</evidence>
<evidence type="ECO:0000256" key="3">
    <source>
        <dbReference type="ARBA" id="ARBA00023043"/>
    </source>
</evidence>
<comment type="similarity">
    <text evidence="6">Belongs to the complex I LYR family. SDHAF1 subfamily.</text>
</comment>
<dbReference type="Gene3D" id="1.25.40.20">
    <property type="entry name" value="Ankyrin repeat-containing domain"/>
    <property type="match status" value="1"/>
</dbReference>
<comment type="subcellular location">
    <subcellularLocation>
        <location evidence="1">Mitochondrion matrix</location>
    </subcellularLocation>
</comment>
<dbReference type="InterPro" id="IPR036770">
    <property type="entry name" value="Ankyrin_rpt-contain_sf"/>
</dbReference>
<gene>
    <name evidence="9" type="ORF">ZEAMMB73_Zm00001d030264</name>
</gene>
<keyword evidence="4" id="KW-0496">Mitochondrion</keyword>
<dbReference type="ExpressionAtlas" id="A0A1D6KBA7">
    <property type="expression patterns" value="baseline and differential"/>
</dbReference>
<dbReference type="AlphaFoldDB" id="A0A1D6KBA7"/>
<evidence type="ECO:0000313" key="9">
    <source>
        <dbReference type="EMBL" id="ONM00645.1"/>
    </source>
</evidence>
<dbReference type="STRING" id="4577.A0A1D6KBA7"/>
<name>A0A1D6KBA7_MAIZE</name>
<accession>A0A1D6KBA7</accession>
<feature type="compositionally biased region" description="Pro residues" evidence="7">
    <location>
        <begin position="11"/>
        <end position="21"/>
    </location>
</feature>
<evidence type="ECO:0000256" key="6">
    <source>
        <dbReference type="ARBA" id="ARBA00025715"/>
    </source>
</evidence>
<dbReference type="InterPro" id="IPR002110">
    <property type="entry name" value="Ankyrin_rpt"/>
</dbReference>
<dbReference type="InterPro" id="IPR045295">
    <property type="entry name" value="Complex1_LYR_SDHAF1_LYRM8"/>
</dbReference>
<protein>
    <submittedName>
        <fullName evidence="9">Ankyrin repeat-containing protein</fullName>
    </submittedName>
</protein>
<dbReference type="GO" id="GO:0005759">
    <property type="term" value="C:mitochondrial matrix"/>
    <property type="evidence" value="ECO:0007669"/>
    <property type="project" value="UniProtKB-SubCell"/>
</dbReference>
<dbReference type="PROSITE" id="PS50088">
    <property type="entry name" value="ANK_REPEAT"/>
    <property type="match status" value="2"/>
</dbReference>
<dbReference type="SUPFAM" id="SSF48403">
    <property type="entry name" value="Ankyrin repeat"/>
    <property type="match status" value="1"/>
</dbReference>
<evidence type="ECO:0000259" key="8">
    <source>
        <dbReference type="Pfam" id="PF05347"/>
    </source>
</evidence>
<dbReference type="PANTHER" id="PTHR24186:SF2">
    <property type="entry name" value="OS02G0735700 PROTEIN"/>
    <property type="match status" value="1"/>
</dbReference>
<proteinExistence type="inferred from homology"/>
<evidence type="ECO:0000256" key="2">
    <source>
        <dbReference type="ARBA" id="ARBA00022737"/>
    </source>
</evidence>
<dbReference type="Pfam" id="PF12796">
    <property type="entry name" value="Ank_2"/>
    <property type="match status" value="1"/>
</dbReference>
<dbReference type="SMART" id="SM00248">
    <property type="entry name" value="ANK"/>
    <property type="match status" value="2"/>
</dbReference>
<reference evidence="9" key="1">
    <citation type="submission" date="2015-12" db="EMBL/GenBank/DDBJ databases">
        <title>Update maize B73 reference genome by single molecule sequencing technologies.</title>
        <authorList>
            <consortium name="Maize Genome Sequencing Project"/>
            <person name="Ware D."/>
        </authorList>
    </citation>
    <scope>NUCLEOTIDE SEQUENCE [LARGE SCALE GENOMIC DNA]</scope>
    <source>
        <tissue evidence="9">Seedling</tissue>
    </source>
</reference>
<evidence type="ECO:0000256" key="1">
    <source>
        <dbReference type="ARBA" id="ARBA00004305"/>
    </source>
</evidence>
<dbReference type="CDD" id="cd20268">
    <property type="entry name" value="Complex1_LYR_SDHAF1_LYRM8"/>
    <property type="match status" value="1"/>
</dbReference>
<feature type="compositionally biased region" description="Low complexity" evidence="7">
    <location>
        <begin position="1"/>
        <end position="10"/>
    </location>
</feature>
<dbReference type="InParanoid" id="A0A1D6KBA7"/>
<sequence length="266" mass="28611">MAPNTLSAPAAAPPPGSPPPLGVQACPTMAAPPPSPPSPPGYPDSMAAAVPAISLVADLAPAPATAPPSALLLQALSLSHGTRGFLRTARLKAPEERRRIESVILAEFRDNARSVDRRNFVHIEYLLRRGKKQLEQLKNPDITRLATLVVKNEDHLDVVNAILDTDDSCIRIVRKNGKTSLHTAARIGYHRIVKALIERDPGIVPIKDRKGQTALHMAVKGKNTDVVEELLMADVSILNVRDKKGNTALHIATRKWRPQGSGITGA</sequence>
<feature type="compositionally biased region" description="Pro residues" evidence="7">
    <location>
        <begin position="30"/>
        <end position="42"/>
    </location>
</feature>
<dbReference type="EMBL" id="CM007647">
    <property type="protein sequence ID" value="ONM00645.1"/>
    <property type="molecule type" value="Genomic_DNA"/>
</dbReference>
<dbReference type="Pfam" id="PF05347">
    <property type="entry name" value="Complex1_LYR"/>
    <property type="match status" value="1"/>
</dbReference>
<feature type="domain" description="Complex 1 LYR protein" evidence="8">
    <location>
        <begin position="83"/>
        <end position="136"/>
    </location>
</feature>